<accession>A0A8J3IDX8</accession>
<dbReference type="Gene3D" id="3.40.630.30">
    <property type="match status" value="1"/>
</dbReference>
<dbReference type="AlphaFoldDB" id="A0A8J3IDX8"/>
<evidence type="ECO:0000313" key="2">
    <source>
        <dbReference type="EMBL" id="GHO90680.1"/>
    </source>
</evidence>
<gene>
    <name evidence="2" type="ORF">KSF_007280</name>
</gene>
<keyword evidence="3" id="KW-1185">Reference proteome</keyword>
<reference evidence="2" key="1">
    <citation type="submission" date="2020-10" db="EMBL/GenBank/DDBJ databases">
        <title>Taxonomic study of unclassified bacteria belonging to the class Ktedonobacteria.</title>
        <authorList>
            <person name="Yabe S."/>
            <person name="Wang C.M."/>
            <person name="Zheng Y."/>
            <person name="Sakai Y."/>
            <person name="Cavaletti L."/>
            <person name="Monciardini P."/>
            <person name="Donadio S."/>
        </authorList>
    </citation>
    <scope>NUCLEOTIDE SEQUENCE</scope>
    <source>
        <strain evidence="2">ID150040</strain>
    </source>
</reference>
<dbReference type="Pfam" id="PF00583">
    <property type="entry name" value="Acetyltransf_1"/>
    <property type="match status" value="1"/>
</dbReference>
<dbReference type="GO" id="GO:0016747">
    <property type="term" value="F:acyltransferase activity, transferring groups other than amino-acyl groups"/>
    <property type="evidence" value="ECO:0007669"/>
    <property type="project" value="InterPro"/>
</dbReference>
<organism evidence="2 3">
    <name type="scientific">Reticulibacter mediterranei</name>
    <dbReference type="NCBI Taxonomy" id="2778369"/>
    <lineage>
        <taxon>Bacteria</taxon>
        <taxon>Bacillati</taxon>
        <taxon>Chloroflexota</taxon>
        <taxon>Ktedonobacteria</taxon>
        <taxon>Ktedonobacterales</taxon>
        <taxon>Reticulibacteraceae</taxon>
        <taxon>Reticulibacter</taxon>
    </lineage>
</organism>
<dbReference type="SUPFAM" id="SSF55729">
    <property type="entry name" value="Acyl-CoA N-acyltransferases (Nat)"/>
    <property type="match status" value="1"/>
</dbReference>
<dbReference type="PANTHER" id="PTHR43072:SF36">
    <property type="entry name" value="RIBOSOMAL-PROTEIN-ALANINE ACETYLTRANSFERASE"/>
    <property type="match status" value="1"/>
</dbReference>
<dbReference type="RefSeq" id="WP_220201628.1">
    <property type="nucleotide sequence ID" value="NZ_BNJK01000001.1"/>
</dbReference>
<evidence type="ECO:0000313" key="3">
    <source>
        <dbReference type="Proteomes" id="UP000597444"/>
    </source>
</evidence>
<dbReference type="InterPro" id="IPR000182">
    <property type="entry name" value="GNAT_dom"/>
</dbReference>
<comment type="caution">
    <text evidence="2">The sequence shown here is derived from an EMBL/GenBank/DDBJ whole genome shotgun (WGS) entry which is preliminary data.</text>
</comment>
<dbReference type="PIRSF" id="PIRSF037663">
    <property type="entry name" value="Acetyltransf_GNAT_prd"/>
    <property type="match status" value="1"/>
</dbReference>
<dbReference type="InterPro" id="IPR016181">
    <property type="entry name" value="Acyl_CoA_acyltransferase"/>
</dbReference>
<name>A0A8J3IDX8_9CHLR</name>
<dbReference type="PROSITE" id="PS51186">
    <property type="entry name" value="GNAT"/>
    <property type="match status" value="1"/>
</dbReference>
<dbReference type="InterPro" id="IPR017255">
    <property type="entry name" value="AcTrfase_GNAT_prd"/>
</dbReference>
<protein>
    <submittedName>
        <fullName evidence="2">N-acetyltransferase</fullName>
    </submittedName>
</protein>
<feature type="domain" description="N-acetyltransferase" evidence="1">
    <location>
        <begin position="2"/>
        <end position="146"/>
    </location>
</feature>
<proteinExistence type="predicted"/>
<dbReference type="CDD" id="cd04301">
    <property type="entry name" value="NAT_SF"/>
    <property type="match status" value="1"/>
</dbReference>
<dbReference type="EMBL" id="BNJK01000001">
    <property type="protein sequence ID" value="GHO90680.1"/>
    <property type="molecule type" value="Genomic_DNA"/>
</dbReference>
<evidence type="ECO:0000259" key="1">
    <source>
        <dbReference type="PROSITE" id="PS51186"/>
    </source>
</evidence>
<dbReference type="Proteomes" id="UP000597444">
    <property type="component" value="Unassembled WGS sequence"/>
</dbReference>
<sequence length="167" mass="18748">MSTLRHLETNDYYPVLHVVNEWWGGRPVAGILLRVFFEHFRSTSFVIEQDGAIQGFLIGFRSQTNPVHAYIHAVGIDPRNRGQGMGRHLYEHFFTVVSRLGCSEVFSITSPVNKGSIAFHTQMGFEILPGDAEIDGIAVTSNYDGRGGARVLFRRHLASETKEDEVL</sequence>
<dbReference type="PANTHER" id="PTHR43072">
    <property type="entry name" value="N-ACETYLTRANSFERASE"/>
    <property type="match status" value="1"/>
</dbReference>